<organism evidence="1 2">
    <name type="scientific">Rhododendron molle</name>
    <name type="common">Chinese azalea</name>
    <name type="synonym">Azalea mollis</name>
    <dbReference type="NCBI Taxonomy" id="49168"/>
    <lineage>
        <taxon>Eukaryota</taxon>
        <taxon>Viridiplantae</taxon>
        <taxon>Streptophyta</taxon>
        <taxon>Embryophyta</taxon>
        <taxon>Tracheophyta</taxon>
        <taxon>Spermatophyta</taxon>
        <taxon>Magnoliopsida</taxon>
        <taxon>eudicotyledons</taxon>
        <taxon>Gunneridae</taxon>
        <taxon>Pentapetalae</taxon>
        <taxon>asterids</taxon>
        <taxon>Ericales</taxon>
        <taxon>Ericaceae</taxon>
        <taxon>Ericoideae</taxon>
        <taxon>Rhodoreae</taxon>
        <taxon>Rhododendron</taxon>
    </lineage>
</organism>
<evidence type="ECO:0000313" key="1">
    <source>
        <dbReference type="EMBL" id="KAI8547722.1"/>
    </source>
</evidence>
<comment type="caution">
    <text evidence="1">The sequence shown here is derived from an EMBL/GenBank/DDBJ whole genome shotgun (WGS) entry which is preliminary data.</text>
</comment>
<dbReference type="Proteomes" id="UP001062846">
    <property type="component" value="Chromosome 7"/>
</dbReference>
<name>A0ACC0N4Y2_RHOML</name>
<protein>
    <submittedName>
        <fullName evidence="1">Uncharacterized protein</fullName>
    </submittedName>
</protein>
<gene>
    <name evidence="1" type="ORF">RHMOL_Rhmol07G0217700</name>
</gene>
<proteinExistence type="predicted"/>
<evidence type="ECO:0000313" key="2">
    <source>
        <dbReference type="Proteomes" id="UP001062846"/>
    </source>
</evidence>
<accession>A0ACC0N4Y2</accession>
<dbReference type="EMBL" id="CM046394">
    <property type="protein sequence ID" value="KAI8547722.1"/>
    <property type="molecule type" value="Genomic_DNA"/>
</dbReference>
<sequence>MNGKLGPYLTESSAKDNRQEVTMVNGDGLTFKELTSLCPDNGDGLTLMGLDNDSPNTFDTSFYANLRNRRGIL</sequence>
<reference evidence="1" key="1">
    <citation type="submission" date="2022-02" db="EMBL/GenBank/DDBJ databases">
        <title>Plant Genome Project.</title>
        <authorList>
            <person name="Zhang R.-G."/>
        </authorList>
    </citation>
    <scope>NUCLEOTIDE SEQUENCE</scope>
    <source>
        <strain evidence="1">AT1</strain>
    </source>
</reference>
<keyword evidence="2" id="KW-1185">Reference proteome</keyword>